<name>A0A0F9QWU1_9ZZZZ</name>
<gene>
    <name evidence="1" type="ORF">LCGC14_0963780</name>
</gene>
<comment type="caution">
    <text evidence="1">The sequence shown here is derived from an EMBL/GenBank/DDBJ whole genome shotgun (WGS) entry which is preliminary data.</text>
</comment>
<dbReference type="EMBL" id="LAZR01003502">
    <property type="protein sequence ID" value="KKN17626.1"/>
    <property type="molecule type" value="Genomic_DNA"/>
</dbReference>
<organism evidence="1">
    <name type="scientific">marine sediment metagenome</name>
    <dbReference type="NCBI Taxonomy" id="412755"/>
    <lineage>
        <taxon>unclassified sequences</taxon>
        <taxon>metagenomes</taxon>
        <taxon>ecological metagenomes</taxon>
    </lineage>
</organism>
<protein>
    <submittedName>
        <fullName evidence="1">Uncharacterized protein</fullName>
    </submittedName>
</protein>
<accession>A0A0F9QWU1</accession>
<evidence type="ECO:0000313" key="1">
    <source>
        <dbReference type="EMBL" id="KKN17626.1"/>
    </source>
</evidence>
<proteinExistence type="predicted"/>
<reference evidence="1" key="1">
    <citation type="journal article" date="2015" name="Nature">
        <title>Complex archaea that bridge the gap between prokaryotes and eukaryotes.</title>
        <authorList>
            <person name="Spang A."/>
            <person name="Saw J.H."/>
            <person name="Jorgensen S.L."/>
            <person name="Zaremba-Niedzwiedzka K."/>
            <person name="Martijn J."/>
            <person name="Lind A.E."/>
            <person name="van Eijk R."/>
            <person name="Schleper C."/>
            <person name="Guy L."/>
            <person name="Ettema T.J."/>
        </authorList>
    </citation>
    <scope>NUCLEOTIDE SEQUENCE</scope>
</reference>
<dbReference type="AlphaFoldDB" id="A0A0F9QWU1"/>
<sequence length="89" mass="10008">MVPETDNPFVIIVHPDGFCDYIYDAAEGHQVGVDRIEEIVASYRRDGQFTIVFDLDGREPRVLPNTEKGTYENIPSFCGCPHSNCCSCH</sequence>